<dbReference type="RefSeq" id="WP_236977356.1">
    <property type="nucleotide sequence ID" value="NZ_BRXE01000001.1"/>
</dbReference>
<evidence type="ECO:0000313" key="4">
    <source>
        <dbReference type="Proteomes" id="UP001064782"/>
    </source>
</evidence>
<evidence type="ECO:0000313" key="2">
    <source>
        <dbReference type="EMBL" id="GLB80824.1"/>
    </source>
</evidence>
<name>A0A9P3Q4E8_9MYCO</name>
<dbReference type="PANTHER" id="PTHR43615:SF1">
    <property type="entry name" value="PPDK_N DOMAIN-CONTAINING PROTEIN"/>
    <property type="match status" value="1"/>
</dbReference>
<dbReference type="PANTHER" id="PTHR43615">
    <property type="entry name" value="PHOSPHOENOLPYRUVATE SYNTHASE-RELATED"/>
    <property type="match status" value="1"/>
</dbReference>
<dbReference type="Pfam" id="PF00391">
    <property type="entry name" value="PEP-utilizers"/>
    <property type="match status" value="1"/>
</dbReference>
<dbReference type="SUPFAM" id="SSF52009">
    <property type="entry name" value="Phosphohistidine domain"/>
    <property type="match status" value="1"/>
</dbReference>
<reference evidence="3" key="1">
    <citation type="submission" date="2022-08" db="EMBL/GenBank/DDBJ databases">
        <title>Mycobacterium kiyosense sp. nov., scotochromogenic slow-glowing species isolated from respiratory specimens.</title>
        <authorList>
            <person name="Fukano H."/>
            <person name="Kazumi Y."/>
            <person name="Sakagami N."/>
            <person name="Ato M."/>
            <person name="Mitarai S."/>
            <person name="Hoshino Y."/>
        </authorList>
    </citation>
    <scope>NUCLEOTIDE SEQUENCE</scope>
    <source>
        <strain evidence="3">1413</strain>
        <strain evidence="2">SRL2020-028</strain>
    </source>
</reference>
<dbReference type="InterPro" id="IPR036637">
    <property type="entry name" value="Phosphohistidine_dom_sf"/>
</dbReference>
<dbReference type="GO" id="GO:0016772">
    <property type="term" value="F:transferase activity, transferring phosphorus-containing groups"/>
    <property type="evidence" value="ECO:0007669"/>
    <property type="project" value="InterPro"/>
</dbReference>
<proteinExistence type="predicted"/>
<evidence type="ECO:0000313" key="3">
    <source>
        <dbReference type="EMBL" id="GLD28628.1"/>
    </source>
</evidence>
<feature type="domain" description="PEP-utilising enzyme mobile" evidence="1">
    <location>
        <begin position="459"/>
        <end position="529"/>
    </location>
</feature>
<gene>
    <name evidence="3" type="ORF">Mkiyose1413_05110</name>
    <name evidence="2" type="ORF">SRL2020028_00800</name>
</gene>
<dbReference type="Proteomes" id="UP001165663">
    <property type="component" value="Unassembled WGS sequence"/>
</dbReference>
<dbReference type="Proteomes" id="UP001064782">
    <property type="component" value="Unassembled WGS sequence"/>
</dbReference>
<accession>A0A9P3Q4E8</accession>
<evidence type="ECO:0000259" key="1">
    <source>
        <dbReference type="Pfam" id="PF00391"/>
    </source>
</evidence>
<dbReference type="GeneID" id="83627138"/>
<dbReference type="InterPro" id="IPR008279">
    <property type="entry name" value="PEP-util_enz_mobile_dom"/>
</dbReference>
<protein>
    <recommendedName>
        <fullName evidence="1">PEP-utilising enzyme mobile domain-containing protein</fullName>
    </recommendedName>
</protein>
<dbReference type="AlphaFoldDB" id="A0A9P3Q4E8"/>
<organism evidence="3 4">
    <name type="scientific">Mycobacterium kiyosense</name>
    <dbReference type="NCBI Taxonomy" id="2871094"/>
    <lineage>
        <taxon>Bacteria</taxon>
        <taxon>Bacillati</taxon>
        <taxon>Actinomycetota</taxon>
        <taxon>Actinomycetes</taxon>
        <taxon>Mycobacteriales</taxon>
        <taxon>Mycobacteriaceae</taxon>
        <taxon>Mycobacterium</taxon>
    </lineage>
</organism>
<dbReference type="InterPro" id="IPR051549">
    <property type="entry name" value="PEP_Utilizing_Enz"/>
</dbReference>
<dbReference type="EMBL" id="BRZI01000002">
    <property type="protein sequence ID" value="GLD28628.1"/>
    <property type="molecule type" value="Genomic_DNA"/>
</dbReference>
<dbReference type="EMBL" id="BRXE01000001">
    <property type="protein sequence ID" value="GLB80824.1"/>
    <property type="molecule type" value="Genomic_DNA"/>
</dbReference>
<comment type="caution">
    <text evidence="3">The sequence shown here is derived from an EMBL/GenBank/DDBJ whole genome shotgun (WGS) entry which is preliminary data.</text>
</comment>
<dbReference type="Gene3D" id="3.50.30.10">
    <property type="entry name" value="Phosphohistidine domain"/>
    <property type="match status" value="1"/>
</dbReference>
<sequence length="542" mass="58862">MSSRSIVAQQLDNPEVDPALTWTTGNIAEAFPGVFTTFGYTFVEEPMELAFRKMLVRLGVYEAGEVYLPERAEDMCFTLFDGRGVANINKFHDIAGLMPGTSASAVEQQLFGYVRPETVDHNSRRRYPAIAAKAPLLMATLPRRHDSMVVGLRSWRLAALARLDGLDRAGTLELLADARQRFEDMMILHLIVALASSGLAERVTAMLGRLGLAELEAPVLSGVGAVENQVAADLWALAHDRITLRDFTDRHGYHGRDEGQLSGVSWREDPSPVLARLDDYRTIEADNPRAPHRRSAQQMAARRQAMARAKAAAPALQRPVLDLAIRAAVRFLVLRQQGKAGYLMTFDVARACARRLGADLVAAGSLEQPDDVFHLSYAALRSGRLDREIGEIATRRAQFVERQSHRLPHAWSGRPQITTVAQHDSAAGDVSSLKGVAASPGVVTGRARVVHDPSTTELDEGDILVCETTDPSWVALFLVAAAVVTDHGGMLSHGPIVARELGIPCVCGTEIGSRRIRDGQMIRVDGDAGVVEIMAPAVNSPG</sequence>
<keyword evidence="4" id="KW-1185">Reference proteome</keyword>